<protein>
    <recommendedName>
        <fullName evidence="6">Putative mRNA interferase YoeB</fullName>
    </recommendedName>
</protein>
<keyword evidence="4" id="KW-0255">Endonuclease</keyword>
<evidence type="ECO:0000256" key="1">
    <source>
        <dbReference type="ARBA" id="ARBA00008172"/>
    </source>
</evidence>
<dbReference type="GO" id="GO:0006401">
    <property type="term" value="P:RNA catabolic process"/>
    <property type="evidence" value="ECO:0007669"/>
    <property type="project" value="InterPro"/>
</dbReference>
<dbReference type="EMBL" id="CP029555">
    <property type="protein sequence ID" value="AXE37166.1"/>
    <property type="molecule type" value="Genomic_DNA"/>
</dbReference>
<dbReference type="InterPro" id="IPR035093">
    <property type="entry name" value="RelE/ParE_toxin_dom_sf"/>
</dbReference>
<accession>A0A344UPG8</accession>
<dbReference type="GO" id="GO:0016787">
    <property type="term" value="F:hydrolase activity"/>
    <property type="evidence" value="ECO:0007669"/>
    <property type="project" value="UniProtKB-KW"/>
</dbReference>
<dbReference type="SUPFAM" id="SSF143011">
    <property type="entry name" value="RelE-like"/>
    <property type="match status" value="1"/>
</dbReference>
<evidence type="ECO:0000256" key="5">
    <source>
        <dbReference type="ARBA" id="ARBA00022801"/>
    </source>
</evidence>
<sequence>MSSQKSKNKEAAKQVRLAFTDHAWEDYLHWQQHDHKKLDTINGLLEECKRDPFRGTGKPEPLVGNLTGYWSRRIDKEHRLVYLPEDNCIYVLQCRYHY</sequence>
<evidence type="ECO:0000256" key="2">
    <source>
        <dbReference type="ARBA" id="ARBA00022649"/>
    </source>
</evidence>
<dbReference type="AlphaFoldDB" id="A0A344UPG8"/>
<keyword evidence="5" id="KW-0378">Hydrolase</keyword>
<dbReference type="InterPro" id="IPR009614">
    <property type="entry name" value="YoeB_toxin"/>
</dbReference>
<dbReference type="KEGG" id="chrb:DK843_22725"/>
<evidence type="ECO:0000256" key="4">
    <source>
        <dbReference type="ARBA" id="ARBA00022759"/>
    </source>
</evidence>
<dbReference type="GO" id="GO:0045892">
    <property type="term" value="P:negative regulation of DNA-templated transcription"/>
    <property type="evidence" value="ECO:0007669"/>
    <property type="project" value="TreeGrafter"/>
</dbReference>
<organism evidence="7 8">
    <name type="scientific">Chromobacterium phragmitis</name>
    <dbReference type="NCBI Taxonomy" id="2202141"/>
    <lineage>
        <taxon>Bacteria</taxon>
        <taxon>Pseudomonadati</taxon>
        <taxon>Pseudomonadota</taxon>
        <taxon>Betaproteobacteria</taxon>
        <taxon>Neisseriales</taxon>
        <taxon>Chromobacteriaceae</taxon>
        <taxon>Chromobacterium</taxon>
    </lineage>
</organism>
<proteinExistence type="inferred from homology"/>
<dbReference type="Pfam" id="PF06769">
    <property type="entry name" value="YoeB_toxin"/>
    <property type="match status" value="1"/>
</dbReference>
<evidence type="ECO:0000313" key="8">
    <source>
        <dbReference type="Proteomes" id="UP000252038"/>
    </source>
</evidence>
<dbReference type="RefSeq" id="WP_114074600.1">
    <property type="nucleotide sequence ID" value="NZ_CP029555.1"/>
</dbReference>
<reference evidence="7 8" key="1">
    <citation type="submission" date="2018-05" db="EMBL/GenBank/DDBJ databases">
        <title>Genome sequencing, assembly and analysis of the novel insecticidal bacterium, Chromobacterium phragmitis.</title>
        <authorList>
            <person name="Sparks M.E."/>
            <person name="Blackburn M.B."/>
            <person name="Gundersen-Rindal D.E."/>
        </authorList>
    </citation>
    <scope>NUCLEOTIDE SEQUENCE [LARGE SCALE GENOMIC DNA]</scope>
    <source>
        <strain evidence="7">IIBBL 274-1</strain>
        <plasmid evidence="7 8">unnamed</plasmid>
    </source>
</reference>
<dbReference type="NCBIfam" id="TIGR02116">
    <property type="entry name" value="toxin_Txe_YoeB"/>
    <property type="match status" value="1"/>
</dbReference>
<dbReference type="Proteomes" id="UP000252038">
    <property type="component" value="Plasmid unnamed"/>
</dbReference>
<dbReference type="PANTHER" id="PTHR38039">
    <property type="entry name" value="TOXIN YOEB"/>
    <property type="match status" value="1"/>
</dbReference>
<dbReference type="GO" id="GO:0004519">
    <property type="term" value="F:endonuclease activity"/>
    <property type="evidence" value="ECO:0007669"/>
    <property type="project" value="UniProtKB-KW"/>
</dbReference>
<keyword evidence="3" id="KW-0540">Nuclease</keyword>
<dbReference type="PANTHER" id="PTHR38039:SF1">
    <property type="entry name" value="TOXIN YOEB"/>
    <property type="match status" value="1"/>
</dbReference>
<keyword evidence="2" id="KW-1277">Toxin-antitoxin system</keyword>
<evidence type="ECO:0000256" key="3">
    <source>
        <dbReference type="ARBA" id="ARBA00022722"/>
    </source>
</evidence>
<comment type="similarity">
    <text evidence="1">Belongs to the YoeB family.</text>
</comment>
<evidence type="ECO:0000256" key="6">
    <source>
        <dbReference type="ARBA" id="ARBA00030388"/>
    </source>
</evidence>
<gene>
    <name evidence="7" type="ORF">DK843_22725</name>
</gene>
<dbReference type="Gene3D" id="3.30.2310.20">
    <property type="entry name" value="RelE-like"/>
    <property type="match status" value="1"/>
</dbReference>
<keyword evidence="7" id="KW-0614">Plasmid</keyword>
<geneLocation type="plasmid" evidence="7 8">
    <name>unnamed</name>
</geneLocation>
<evidence type="ECO:0000313" key="7">
    <source>
        <dbReference type="EMBL" id="AXE37166.1"/>
    </source>
</evidence>
<name>A0A344UPG8_9NEIS</name>